<dbReference type="PANTHER" id="PTHR19367:SF18">
    <property type="entry name" value="T CELL RECEPTOR ALPHA VARIABLE 16"/>
    <property type="match status" value="1"/>
</dbReference>
<evidence type="ECO:0000313" key="8">
    <source>
        <dbReference type="Proteomes" id="UP000694545"/>
    </source>
</evidence>
<dbReference type="PROSITE" id="PS50835">
    <property type="entry name" value="IG_LIKE"/>
    <property type="match status" value="1"/>
</dbReference>
<keyword evidence="8" id="KW-1185">Reference proteome</keyword>
<dbReference type="PANTHER" id="PTHR19367">
    <property type="entry name" value="T-CELL RECEPTOR ALPHA CHAIN V REGION"/>
    <property type="match status" value="1"/>
</dbReference>
<evidence type="ECO:0000256" key="5">
    <source>
        <dbReference type="ARBA" id="ARBA00043266"/>
    </source>
</evidence>
<reference evidence="7" key="2">
    <citation type="submission" date="2025-09" db="UniProtKB">
        <authorList>
            <consortium name="Ensembl"/>
        </authorList>
    </citation>
    <scope>IDENTIFICATION</scope>
</reference>
<dbReference type="Proteomes" id="UP000694545">
    <property type="component" value="Unplaced"/>
</dbReference>
<dbReference type="InterPro" id="IPR003599">
    <property type="entry name" value="Ig_sub"/>
</dbReference>
<dbReference type="AlphaFoldDB" id="A0A8D2L7Q9"/>
<organism evidence="7 8">
    <name type="scientific">Varanus komodoensis</name>
    <name type="common">Komodo dragon</name>
    <dbReference type="NCBI Taxonomy" id="61221"/>
    <lineage>
        <taxon>Eukaryota</taxon>
        <taxon>Metazoa</taxon>
        <taxon>Chordata</taxon>
        <taxon>Craniata</taxon>
        <taxon>Vertebrata</taxon>
        <taxon>Euteleostomi</taxon>
        <taxon>Lepidosauria</taxon>
        <taxon>Squamata</taxon>
        <taxon>Bifurcata</taxon>
        <taxon>Unidentata</taxon>
        <taxon>Episquamata</taxon>
        <taxon>Toxicofera</taxon>
        <taxon>Anguimorpha</taxon>
        <taxon>Paleoanguimorpha</taxon>
        <taxon>Varanoidea</taxon>
        <taxon>Varanidae</taxon>
        <taxon>Varanus</taxon>
    </lineage>
</organism>
<dbReference type="Gene3D" id="2.60.40.10">
    <property type="entry name" value="Immunoglobulins"/>
    <property type="match status" value="1"/>
</dbReference>
<sequence>LHLHLHPYLIIFSNDPLGTAGQSVDQTKGTVTVSEGDPVRLNCTYQSAAYVFWYTQHPGHPPKLLLSWSSTGEVEGFNAKHDSQKKTYHLEKSAIQLRDSTVYFCAASDTVNLCRGAAHQEPAKRKNPQGTSLWLSLFGPCSRLASQPRRRLKSLQEVGRNIYSMLVSHPLQIPTSIPTQTSLQFVSLALPSF</sequence>
<reference evidence="7" key="1">
    <citation type="submission" date="2025-08" db="UniProtKB">
        <authorList>
            <consortium name="Ensembl"/>
        </authorList>
    </citation>
    <scope>IDENTIFICATION</scope>
</reference>
<dbReference type="OMA" id="NAKHDSQ"/>
<keyword evidence="5" id="KW-0391">Immunity</keyword>
<dbReference type="InterPro" id="IPR036179">
    <property type="entry name" value="Ig-like_dom_sf"/>
</dbReference>
<keyword evidence="1" id="KW-0732">Signal</keyword>
<evidence type="ECO:0000313" key="7">
    <source>
        <dbReference type="Ensembl" id="ENSVKKP00000018282.1"/>
    </source>
</evidence>
<dbReference type="InterPro" id="IPR013106">
    <property type="entry name" value="Ig_V-set"/>
</dbReference>
<dbReference type="GO" id="GO:0042101">
    <property type="term" value="C:T cell receptor complex"/>
    <property type="evidence" value="ECO:0007669"/>
    <property type="project" value="UniProtKB-KW"/>
</dbReference>
<keyword evidence="4" id="KW-0393">Immunoglobulin domain</keyword>
<keyword evidence="3" id="KW-0675">Receptor</keyword>
<dbReference type="SUPFAM" id="SSF48726">
    <property type="entry name" value="Immunoglobulin"/>
    <property type="match status" value="1"/>
</dbReference>
<evidence type="ECO:0000256" key="4">
    <source>
        <dbReference type="ARBA" id="ARBA00023319"/>
    </source>
</evidence>
<dbReference type="Ensembl" id="ENSVKKT00000018744.1">
    <property type="protein sequence ID" value="ENSVKKP00000018282.1"/>
    <property type="gene ID" value="ENSVKKG00000012462.1"/>
</dbReference>
<evidence type="ECO:0000256" key="3">
    <source>
        <dbReference type="ARBA" id="ARBA00023170"/>
    </source>
</evidence>
<dbReference type="SMART" id="SM00409">
    <property type="entry name" value="IG"/>
    <property type="match status" value="1"/>
</dbReference>
<evidence type="ECO:0000256" key="1">
    <source>
        <dbReference type="ARBA" id="ARBA00022729"/>
    </source>
</evidence>
<dbReference type="InterPro" id="IPR007110">
    <property type="entry name" value="Ig-like_dom"/>
</dbReference>
<accession>A0A8D2L7Q9</accession>
<dbReference type="GO" id="GO:0002250">
    <property type="term" value="P:adaptive immune response"/>
    <property type="evidence" value="ECO:0007669"/>
    <property type="project" value="UniProtKB-KW"/>
</dbReference>
<keyword evidence="2" id="KW-1064">Adaptive immunity</keyword>
<dbReference type="InterPro" id="IPR051287">
    <property type="entry name" value="TCR_variable_region"/>
</dbReference>
<protein>
    <recommendedName>
        <fullName evidence="6">Ig-like domain-containing protein</fullName>
    </recommendedName>
</protein>
<dbReference type="InterPro" id="IPR013783">
    <property type="entry name" value="Ig-like_fold"/>
</dbReference>
<proteinExistence type="predicted"/>
<evidence type="ECO:0000259" key="6">
    <source>
        <dbReference type="PROSITE" id="PS50835"/>
    </source>
</evidence>
<feature type="domain" description="Ig-like" evidence="6">
    <location>
        <begin position="7"/>
        <end position="109"/>
    </location>
</feature>
<dbReference type="Pfam" id="PF07686">
    <property type="entry name" value="V-set"/>
    <property type="match status" value="1"/>
</dbReference>
<name>A0A8D2L7Q9_VARKO</name>
<keyword evidence="5" id="KW-1279">T cell receptor</keyword>
<evidence type="ECO:0000256" key="2">
    <source>
        <dbReference type="ARBA" id="ARBA00023130"/>
    </source>
</evidence>